<evidence type="ECO:0000313" key="1">
    <source>
        <dbReference type="EMBL" id="QNL31608.1"/>
    </source>
</evidence>
<proteinExistence type="predicted"/>
<sequence length="89" mass="10218">MDAKQVLKELIQSVNEIDLYNFLLLYSNIGINSENGIDNEVNHGEIRHDQINAWIDKAIESVYEKPEENNLPSTEEIIGWFEEMIGLLG</sequence>
<reference evidence="1" key="1">
    <citation type="submission" date="2020-07" db="EMBL/GenBank/DDBJ databases">
        <title>Dissolved microcystin release linked to lysis of a Microcystis spp. bloom in Lake Erie (USA) attributed to a novel cyanophage.</title>
        <authorList>
            <person name="McKindles K.M."/>
            <person name="Manes M.A."/>
            <person name="DeMarco J.R."/>
            <person name="McClure A."/>
            <person name="McKay R.M."/>
            <person name="Davis T.W."/>
            <person name="Bullerjahn G.S."/>
        </authorList>
    </citation>
    <scope>NUCLEOTIDE SEQUENCE</scope>
</reference>
<protein>
    <submittedName>
        <fullName evidence="1">Uncharacterized protein</fullName>
    </submittedName>
</protein>
<organism evidence="1">
    <name type="scientific">Bacteriophage sp</name>
    <dbReference type="NCBI Taxonomy" id="38018"/>
    <lineage>
        <taxon>Viruses</taxon>
    </lineage>
</organism>
<name>A0A7G9A4D5_9VIRU</name>
<accession>A0A7G9A4D5</accession>
<dbReference type="EMBL" id="MT840186">
    <property type="protein sequence ID" value="QNL31608.1"/>
    <property type="molecule type" value="Genomic_DNA"/>
</dbReference>